<dbReference type="AlphaFoldDB" id="A0A5B7CHS5"/>
<protein>
    <submittedName>
        <fullName evidence="2">Uncharacterized protein</fullName>
    </submittedName>
</protein>
<proteinExistence type="predicted"/>
<feature type="compositionally biased region" description="Polar residues" evidence="1">
    <location>
        <begin position="21"/>
        <end position="34"/>
    </location>
</feature>
<feature type="region of interest" description="Disordered" evidence="1">
    <location>
        <begin position="89"/>
        <end position="118"/>
    </location>
</feature>
<evidence type="ECO:0000313" key="2">
    <source>
        <dbReference type="EMBL" id="MPC08890.1"/>
    </source>
</evidence>
<evidence type="ECO:0000313" key="3">
    <source>
        <dbReference type="Proteomes" id="UP000324222"/>
    </source>
</evidence>
<keyword evidence="3" id="KW-1185">Reference proteome</keyword>
<evidence type="ECO:0000256" key="1">
    <source>
        <dbReference type="SAM" id="MobiDB-lite"/>
    </source>
</evidence>
<name>A0A5B7CHS5_PORTR</name>
<reference evidence="2 3" key="1">
    <citation type="submission" date="2019-05" db="EMBL/GenBank/DDBJ databases">
        <title>Another draft genome of Portunus trituberculatus and its Hox gene families provides insights of decapod evolution.</title>
        <authorList>
            <person name="Jeong J.-H."/>
            <person name="Song I."/>
            <person name="Kim S."/>
            <person name="Choi T."/>
            <person name="Kim D."/>
            <person name="Ryu S."/>
            <person name="Kim W."/>
        </authorList>
    </citation>
    <scope>NUCLEOTIDE SEQUENCE [LARGE SCALE GENOMIC DNA]</scope>
    <source>
        <tissue evidence="2">Muscle</tissue>
    </source>
</reference>
<sequence length="178" mass="19524">MFRYCAFEEQTNSCPGFRPKSSFSETTCKTNNPDEQVRTDPYGMTLGRGVRRAACGVRGMPRALCGLLDRAGTYSTGISRVFDLRQKHESVDVGPGQRQTPIKIPRPERGSNRRREVPLSSYYRRKASRAQSGKVCVGEPGCPTRCRPSLRRTLGGPGGAMYNPKCLGVDEVVSSGCA</sequence>
<dbReference type="Proteomes" id="UP000324222">
    <property type="component" value="Unassembled WGS sequence"/>
</dbReference>
<feature type="region of interest" description="Disordered" evidence="1">
    <location>
        <begin position="21"/>
        <end position="43"/>
    </location>
</feature>
<feature type="compositionally biased region" description="Basic and acidic residues" evidence="1">
    <location>
        <begin position="105"/>
        <end position="117"/>
    </location>
</feature>
<accession>A0A5B7CHS5</accession>
<comment type="caution">
    <text evidence="2">The sequence shown here is derived from an EMBL/GenBank/DDBJ whole genome shotgun (WGS) entry which is preliminary data.</text>
</comment>
<dbReference type="EMBL" id="VSRR010000047">
    <property type="protein sequence ID" value="MPC08890.1"/>
    <property type="molecule type" value="Genomic_DNA"/>
</dbReference>
<organism evidence="2 3">
    <name type="scientific">Portunus trituberculatus</name>
    <name type="common">Swimming crab</name>
    <name type="synonym">Neptunus trituberculatus</name>
    <dbReference type="NCBI Taxonomy" id="210409"/>
    <lineage>
        <taxon>Eukaryota</taxon>
        <taxon>Metazoa</taxon>
        <taxon>Ecdysozoa</taxon>
        <taxon>Arthropoda</taxon>
        <taxon>Crustacea</taxon>
        <taxon>Multicrustacea</taxon>
        <taxon>Malacostraca</taxon>
        <taxon>Eumalacostraca</taxon>
        <taxon>Eucarida</taxon>
        <taxon>Decapoda</taxon>
        <taxon>Pleocyemata</taxon>
        <taxon>Brachyura</taxon>
        <taxon>Eubrachyura</taxon>
        <taxon>Portunoidea</taxon>
        <taxon>Portunidae</taxon>
        <taxon>Portuninae</taxon>
        <taxon>Portunus</taxon>
    </lineage>
</organism>
<gene>
    <name evidence="2" type="ORF">E2C01_001485</name>
</gene>